<dbReference type="Proteomes" id="UP000663823">
    <property type="component" value="Unassembled WGS sequence"/>
</dbReference>
<evidence type="ECO:0000313" key="3">
    <source>
        <dbReference type="Proteomes" id="UP000663823"/>
    </source>
</evidence>
<dbReference type="EMBL" id="CAJOAX010009656">
    <property type="protein sequence ID" value="CAF4060452.1"/>
    <property type="molecule type" value="Genomic_DNA"/>
</dbReference>
<feature type="compositionally biased region" description="Polar residues" evidence="1">
    <location>
        <begin position="39"/>
        <end position="48"/>
    </location>
</feature>
<comment type="caution">
    <text evidence="2">The sequence shown here is derived from an EMBL/GenBank/DDBJ whole genome shotgun (WGS) entry which is preliminary data.</text>
</comment>
<proteinExistence type="predicted"/>
<evidence type="ECO:0000313" key="2">
    <source>
        <dbReference type="EMBL" id="CAF4060452.1"/>
    </source>
</evidence>
<accession>A0A819RXM3</accession>
<feature type="region of interest" description="Disordered" evidence="1">
    <location>
        <begin position="1"/>
        <end position="48"/>
    </location>
</feature>
<feature type="non-terminal residue" evidence="2">
    <location>
        <position position="1"/>
    </location>
</feature>
<evidence type="ECO:0000256" key="1">
    <source>
        <dbReference type="SAM" id="MobiDB-lite"/>
    </source>
</evidence>
<sequence length="48" mass="5549">YFLANHSNKYNHHVNEQSDRASSSHCNANLIKNHLNKRISPSKTTNRT</sequence>
<organism evidence="2 3">
    <name type="scientific">Rotaria sordida</name>
    <dbReference type="NCBI Taxonomy" id="392033"/>
    <lineage>
        <taxon>Eukaryota</taxon>
        <taxon>Metazoa</taxon>
        <taxon>Spiralia</taxon>
        <taxon>Gnathifera</taxon>
        <taxon>Rotifera</taxon>
        <taxon>Eurotatoria</taxon>
        <taxon>Bdelloidea</taxon>
        <taxon>Philodinida</taxon>
        <taxon>Philodinidae</taxon>
        <taxon>Rotaria</taxon>
    </lineage>
</organism>
<protein>
    <submittedName>
        <fullName evidence="2">Uncharacterized protein</fullName>
    </submittedName>
</protein>
<reference evidence="2" key="1">
    <citation type="submission" date="2021-02" db="EMBL/GenBank/DDBJ databases">
        <authorList>
            <person name="Nowell W R."/>
        </authorList>
    </citation>
    <scope>NUCLEOTIDE SEQUENCE</scope>
</reference>
<gene>
    <name evidence="2" type="ORF">OTI717_LOCUS32118</name>
</gene>
<dbReference type="AlphaFoldDB" id="A0A819RXM3"/>
<name>A0A819RXM3_9BILA</name>